<dbReference type="Proteomes" id="UP001154282">
    <property type="component" value="Unassembled WGS sequence"/>
</dbReference>
<feature type="non-terminal residue" evidence="2">
    <location>
        <position position="1"/>
    </location>
</feature>
<proteinExistence type="predicted"/>
<keyword evidence="1" id="KW-0472">Membrane</keyword>
<comment type="caution">
    <text evidence="2">The sequence shown here is derived from an EMBL/GenBank/DDBJ whole genome shotgun (WGS) entry which is preliminary data.</text>
</comment>
<organism evidence="2 3">
    <name type="scientific">Linum tenue</name>
    <dbReference type="NCBI Taxonomy" id="586396"/>
    <lineage>
        <taxon>Eukaryota</taxon>
        <taxon>Viridiplantae</taxon>
        <taxon>Streptophyta</taxon>
        <taxon>Embryophyta</taxon>
        <taxon>Tracheophyta</taxon>
        <taxon>Spermatophyta</taxon>
        <taxon>Magnoliopsida</taxon>
        <taxon>eudicotyledons</taxon>
        <taxon>Gunneridae</taxon>
        <taxon>Pentapetalae</taxon>
        <taxon>rosids</taxon>
        <taxon>fabids</taxon>
        <taxon>Malpighiales</taxon>
        <taxon>Linaceae</taxon>
        <taxon>Linum</taxon>
    </lineage>
</organism>
<protein>
    <submittedName>
        <fullName evidence="2">Uncharacterized protein</fullName>
    </submittedName>
</protein>
<feature type="transmembrane region" description="Helical" evidence="1">
    <location>
        <begin position="12"/>
        <end position="32"/>
    </location>
</feature>
<accession>A0AAV0KYU6</accession>
<evidence type="ECO:0000313" key="3">
    <source>
        <dbReference type="Proteomes" id="UP001154282"/>
    </source>
</evidence>
<keyword evidence="1" id="KW-1133">Transmembrane helix</keyword>
<sequence length="51" mass="6285">ETLGCWWSFWRIQASLVLLPAALVWHCFLRIIRFSMHKHKHHWHLFCSQRA</sequence>
<reference evidence="2" key="1">
    <citation type="submission" date="2022-08" db="EMBL/GenBank/DDBJ databases">
        <authorList>
            <person name="Gutierrez-Valencia J."/>
        </authorList>
    </citation>
    <scope>NUCLEOTIDE SEQUENCE</scope>
</reference>
<dbReference type="EMBL" id="CAMGYJ010000005">
    <property type="protein sequence ID" value="CAI0426525.1"/>
    <property type="molecule type" value="Genomic_DNA"/>
</dbReference>
<keyword evidence="3" id="KW-1185">Reference proteome</keyword>
<evidence type="ECO:0000256" key="1">
    <source>
        <dbReference type="SAM" id="Phobius"/>
    </source>
</evidence>
<keyword evidence="1" id="KW-0812">Transmembrane</keyword>
<evidence type="ECO:0000313" key="2">
    <source>
        <dbReference type="EMBL" id="CAI0426525.1"/>
    </source>
</evidence>
<dbReference type="AlphaFoldDB" id="A0AAV0KYU6"/>
<name>A0AAV0KYU6_9ROSI</name>
<gene>
    <name evidence="2" type="ORF">LITE_LOCUS20826</name>
</gene>